<evidence type="ECO:0000313" key="2">
    <source>
        <dbReference type="EMBL" id="MBP1296911.1"/>
    </source>
</evidence>
<name>A0A1E3ETD3_BRAEL</name>
<keyword evidence="1" id="KW-1133">Transmembrane helix</keyword>
<keyword evidence="5" id="KW-1185">Reference proteome</keyword>
<evidence type="ECO:0000313" key="4">
    <source>
        <dbReference type="Proteomes" id="UP000673383"/>
    </source>
</evidence>
<comment type="caution">
    <text evidence="2">The sequence shown here is derived from an EMBL/GenBank/DDBJ whole genome shotgun (WGS) entry which is preliminary data.</text>
</comment>
<gene>
    <name evidence="3" type="ORF">ABIF29_004531</name>
    <name evidence="2" type="ORF">JOH49_006664</name>
</gene>
<organism evidence="2 4">
    <name type="scientific">Bradyrhizobium elkanii</name>
    <dbReference type="NCBI Taxonomy" id="29448"/>
    <lineage>
        <taxon>Bacteria</taxon>
        <taxon>Pseudomonadati</taxon>
        <taxon>Pseudomonadota</taxon>
        <taxon>Alphaproteobacteria</taxon>
        <taxon>Hyphomicrobiales</taxon>
        <taxon>Nitrobacteraceae</taxon>
        <taxon>Bradyrhizobium</taxon>
    </lineage>
</organism>
<reference evidence="3 5" key="2">
    <citation type="submission" date="2024-07" db="EMBL/GenBank/DDBJ databases">
        <title>Genomic Encyclopedia of Type Strains, Phase V (KMG-V): Genome sequencing to study the core and pangenomes of soil and plant-associated prokaryotes.</title>
        <authorList>
            <person name="Whitman W."/>
        </authorList>
    </citation>
    <scope>NUCLEOTIDE SEQUENCE [LARGE SCALE GENOMIC DNA]</scope>
    <source>
        <strain evidence="3 5">USDA 415</strain>
    </source>
</reference>
<keyword evidence="1" id="KW-0472">Membrane</keyword>
<sequence>MQQDSGIQFQDLDQVLRNAQLRRSADLGFWLRQRFSSKAGRLVVATSLACMVVALAIVAAPRPVSSAALGSEWQCSKAAFVLTTCRQADPARS</sequence>
<evidence type="ECO:0000256" key="1">
    <source>
        <dbReference type="SAM" id="Phobius"/>
    </source>
</evidence>
<dbReference type="EMBL" id="JAFICZ010000001">
    <property type="protein sequence ID" value="MBP1296911.1"/>
    <property type="molecule type" value="Genomic_DNA"/>
</dbReference>
<dbReference type="RefSeq" id="WP_016843995.1">
    <property type="nucleotide sequence ID" value="NZ_CP126026.1"/>
</dbReference>
<dbReference type="Proteomes" id="UP000673383">
    <property type="component" value="Unassembled WGS sequence"/>
</dbReference>
<dbReference type="STRING" id="29448.QU41_33745"/>
<proteinExistence type="predicted"/>
<evidence type="ECO:0000313" key="3">
    <source>
        <dbReference type="EMBL" id="MEY9317732.1"/>
    </source>
</evidence>
<dbReference type="EMBL" id="JBGBZA010000002">
    <property type="protein sequence ID" value="MEY9317732.1"/>
    <property type="molecule type" value="Genomic_DNA"/>
</dbReference>
<evidence type="ECO:0000313" key="5">
    <source>
        <dbReference type="Proteomes" id="UP001565471"/>
    </source>
</evidence>
<dbReference type="Proteomes" id="UP001565471">
    <property type="component" value="Unassembled WGS sequence"/>
</dbReference>
<feature type="transmembrane region" description="Helical" evidence="1">
    <location>
        <begin position="42"/>
        <end position="60"/>
    </location>
</feature>
<dbReference type="AlphaFoldDB" id="A0A1E3ETD3"/>
<accession>A0A1E3ETD3</accession>
<keyword evidence="1" id="KW-0812">Transmembrane</keyword>
<protein>
    <submittedName>
        <fullName evidence="2">Uncharacterized protein</fullName>
    </submittedName>
</protein>
<dbReference type="OrthoDB" id="8255610at2"/>
<reference evidence="2" key="1">
    <citation type="submission" date="2021-02" db="EMBL/GenBank/DDBJ databases">
        <title>Genomic Encyclopedia of Type Strains, Phase IV (KMG-V): Genome sequencing to study the core and pangenomes of soil and plant-associated prokaryotes.</title>
        <authorList>
            <person name="Whitman W."/>
        </authorList>
    </citation>
    <scope>NUCLEOTIDE SEQUENCE</scope>
    <source>
        <strain evidence="2">USDA 406</strain>
    </source>
</reference>